<dbReference type="PANTHER" id="PTHR39323:SF1">
    <property type="entry name" value="BLR1149 PROTEIN"/>
    <property type="match status" value="1"/>
</dbReference>
<dbReference type="GO" id="GO:0016787">
    <property type="term" value="F:hydrolase activity"/>
    <property type="evidence" value="ECO:0007669"/>
    <property type="project" value="InterPro"/>
</dbReference>
<dbReference type="InterPro" id="IPR024173">
    <property type="entry name" value="Pesterase_MJ0037-like"/>
</dbReference>
<dbReference type="Pfam" id="PF00149">
    <property type="entry name" value="Metallophos"/>
    <property type="match status" value="1"/>
</dbReference>
<dbReference type="STRING" id="983920.Y88_1168"/>
<dbReference type="Gene3D" id="3.60.21.10">
    <property type="match status" value="1"/>
</dbReference>
<accession>F1Z8B9</accession>
<name>F1Z8B9_9SPHN</name>
<feature type="domain" description="Calcineurin-like phosphoesterase" evidence="1">
    <location>
        <begin position="53"/>
        <end position="141"/>
    </location>
</feature>
<dbReference type="InterPro" id="IPR029052">
    <property type="entry name" value="Metallo-depent_PP-like"/>
</dbReference>
<comment type="caution">
    <text evidence="2">The sequence shown here is derived from an EMBL/GenBank/DDBJ whole genome shotgun (WGS) entry which is preliminary data.</text>
</comment>
<organism evidence="2 3">
    <name type="scientific">Novosphingobium nitrogenifigens DSM 19370</name>
    <dbReference type="NCBI Taxonomy" id="983920"/>
    <lineage>
        <taxon>Bacteria</taxon>
        <taxon>Pseudomonadati</taxon>
        <taxon>Pseudomonadota</taxon>
        <taxon>Alphaproteobacteria</taxon>
        <taxon>Sphingomonadales</taxon>
        <taxon>Sphingomonadaceae</taxon>
        <taxon>Novosphingobium</taxon>
    </lineage>
</organism>
<evidence type="ECO:0000259" key="1">
    <source>
        <dbReference type="Pfam" id="PF00149"/>
    </source>
</evidence>
<dbReference type="PIRSF" id="PIRSF000887">
    <property type="entry name" value="Pesterase_MJ0037"/>
    <property type="match status" value="1"/>
</dbReference>
<dbReference type="InterPro" id="IPR026336">
    <property type="entry name" value="PdeM-like"/>
</dbReference>
<dbReference type="OrthoDB" id="9795838at2"/>
<sequence>MFRPGLAKLGALRQGQAMVPVPFASFSFRGHELALGTGNETARAVYWTEEQALLVADLHLEKASHFARHGQMLPPYDSRETLERLAHALRLTGARRVFCLGDNFHDAAGPARLDPHTAGMLATLTRATDWVWITGNHDEKGVHDPAAPTIPGTHVEELDLAGMVLRHEARAGETRGELSGHFHPRLRIVQRGRAIRRPCVVASDTRLILPAFGTLTGGLDAADPAILAAMHPARSIDALVPAGTRVARFPVWKETA</sequence>
<evidence type="ECO:0000313" key="3">
    <source>
        <dbReference type="Proteomes" id="UP000004728"/>
    </source>
</evidence>
<evidence type="ECO:0000313" key="2">
    <source>
        <dbReference type="EMBL" id="EGD59106.1"/>
    </source>
</evidence>
<dbReference type="PANTHER" id="PTHR39323">
    <property type="entry name" value="BLR1149 PROTEIN"/>
    <property type="match status" value="1"/>
</dbReference>
<dbReference type="NCBIfam" id="TIGR04123">
    <property type="entry name" value="P_estr_lig_assc"/>
    <property type="match status" value="1"/>
</dbReference>
<dbReference type="AlphaFoldDB" id="F1Z8B9"/>
<keyword evidence="3" id="KW-1185">Reference proteome</keyword>
<gene>
    <name evidence="2" type="ORF">Y88_1168</name>
</gene>
<dbReference type="eggNOG" id="COG1407">
    <property type="taxonomic scope" value="Bacteria"/>
</dbReference>
<dbReference type="Proteomes" id="UP000004728">
    <property type="component" value="Unassembled WGS sequence"/>
</dbReference>
<dbReference type="EMBL" id="AEWJ01000037">
    <property type="protein sequence ID" value="EGD59106.1"/>
    <property type="molecule type" value="Genomic_DNA"/>
</dbReference>
<proteinExistence type="predicted"/>
<reference evidence="2 3" key="1">
    <citation type="journal article" date="2012" name="J. Bacteriol.">
        <title>Draft Genome Sequence of Novosphingobium nitrogenifigens Y88T.</title>
        <authorList>
            <person name="Strabala T.J."/>
            <person name="Macdonald L."/>
            <person name="Liu V."/>
            <person name="Smit A.M."/>
        </authorList>
    </citation>
    <scope>NUCLEOTIDE SEQUENCE [LARGE SCALE GENOMIC DNA]</scope>
    <source>
        <strain evidence="2 3">DSM 19370</strain>
    </source>
</reference>
<dbReference type="InParanoid" id="F1Z8B9"/>
<protein>
    <submittedName>
        <fullName evidence="2">ICC-like protein phosphoesterases-like protein</fullName>
    </submittedName>
</protein>
<dbReference type="HOGENOM" id="CLU_075478_2_0_5"/>
<dbReference type="SUPFAM" id="SSF56300">
    <property type="entry name" value="Metallo-dependent phosphatases"/>
    <property type="match status" value="1"/>
</dbReference>
<dbReference type="InterPro" id="IPR004843">
    <property type="entry name" value="Calcineurin-like_PHP"/>
</dbReference>